<evidence type="ECO:0000256" key="2">
    <source>
        <dbReference type="ARBA" id="ARBA00005814"/>
    </source>
</evidence>
<proteinExistence type="inferred from homology"/>
<accession>A0A8K0JUG8</accession>
<evidence type="ECO:0000313" key="8">
    <source>
        <dbReference type="EMBL" id="KAG8222057.1"/>
    </source>
</evidence>
<name>A0A8K0JUG8_LADFU</name>
<reference evidence="8" key="1">
    <citation type="submission" date="2013-04" db="EMBL/GenBank/DDBJ databases">
        <authorList>
            <person name="Qu J."/>
            <person name="Murali S.C."/>
            <person name="Bandaranaike D."/>
            <person name="Bellair M."/>
            <person name="Blankenburg K."/>
            <person name="Chao H."/>
            <person name="Dinh H."/>
            <person name="Doddapaneni H."/>
            <person name="Downs B."/>
            <person name="Dugan-Rocha S."/>
            <person name="Elkadiri S."/>
            <person name="Gnanaolivu R.D."/>
            <person name="Hernandez B."/>
            <person name="Javaid M."/>
            <person name="Jayaseelan J.C."/>
            <person name="Lee S."/>
            <person name="Li M."/>
            <person name="Ming W."/>
            <person name="Munidasa M."/>
            <person name="Muniz J."/>
            <person name="Nguyen L."/>
            <person name="Ongeri F."/>
            <person name="Osuji N."/>
            <person name="Pu L.-L."/>
            <person name="Puazo M."/>
            <person name="Qu C."/>
            <person name="Quiroz J."/>
            <person name="Raj R."/>
            <person name="Weissenberger G."/>
            <person name="Xin Y."/>
            <person name="Zou X."/>
            <person name="Han Y."/>
            <person name="Richards S."/>
            <person name="Worley K."/>
            <person name="Muzny D."/>
            <person name="Gibbs R."/>
        </authorList>
    </citation>
    <scope>NUCLEOTIDE SEQUENCE</scope>
    <source>
        <strain evidence="8">Sampled in the wild</strain>
    </source>
</reference>
<dbReference type="GO" id="GO:0005886">
    <property type="term" value="C:plasma membrane"/>
    <property type="evidence" value="ECO:0007669"/>
    <property type="project" value="TreeGrafter"/>
</dbReference>
<dbReference type="Gene3D" id="3.40.50.300">
    <property type="entry name" value="P-loop containing nucleotide triphosphate hydrolases"/>
    <property type="match status" value="1"/>
</dbReference>
<dbReference type="InterPro" id="IPR050352">
    <property type="entry name" value="ABCG_transporters"/>
</dbReference>
<dbReference type="Pfam" id="PF00005">
    <property type="entry name" value="ABC_tran"/>
    <property type="match status" value="1"/>
</dbReference>
<evidence type="ECO:0000313" key="9">
    <source>
        <dbReference type="Proteomes" id="UP000792457"/>
    </source>
</evidence>
<dbReference type="InterPro" id="IPR003439">
    <property type="entry name" value="ABC_transporter-like_ATP-bd"/>
</dbReference>
<organism evidence="8 9">
    <name type="scientific">Ladona fulva</name>
    <name type="common">Scarce chaser dragonfly</name>
    <name type="synonym">Libellula fulva</name>
    <dbReference type="NCBI Taxonomy" id="123851"/>
    <lineage>
        <taxon>Eukaryota</taxon>
        <taxon>Metazoa</taxon>
        <taxon>Ecdysozoa</taxon>
        <taxon>Arthropoda</taxon>
        <taxon>Hexapoda</taxon>
        <taxon>Insecta</taxon>
        <taxon>Pterygota</taxon>
        <taxon>Palaeoptera</taxon>
        <taxon>Odonata</taxon>
        <taxon>Epiprocta</taxon>
        <taxon>Anisoptera</taxon>
        <taxon>Libelluloidea</taxon>
        <taxon>Libellulidae</taxon>
        <taxon>Ladona</taxon>
    </lineage>
</organism>
<keyword evidence="9" id="KW-1185">Reference proteome</keyword>
<keyword evidence="6" id="KW-0472">Membrane</keyword>
<dbReference type="Proteomes" id="UP000792457">
    <property type="component" value="Unassembled WGS sequence"/>
</dbReference>
<dbReference type="EMBL" id="KZ308122">
    <property type="protein sequence ID" value="KAG8222057.1"/>
    <property type="molecule type" value="Genomic_DNA"/>
</dbReference>
<keyword evidence="5" id="KW-1133">Transmembrane helix</keyword>
<evidence type="ECO:0000259" key="7">
    <source>
        <dbReference type="Pfam" id="PF00005"/>
    </source>
</evidence>
<evidence type="ECO:0000256" key="4">
    <source>
        <dbReference type="ARBA" id="ARBA00022692"/>
    </source>
</evidence>
<sequence length="156" mass="17443">MATMEFGAKVPEYELLFEELSCVVRAEGKRGEEKTILKNVSGRFRPGRLTAVIGPSGSGKTTLMNILSGFRTRGVKGRVTVGGKDRVARDFRRHSCYIEQEVAMMTHLTAHETMKVASRLKMPESITNEQKDKTVRISDLRVLNSNSRISNFTPPL</sequence>
<comment type="subcellular location">
    <subcellularLocation>
        <location evidence="1">Membrane</location>
        <topology evidence="1">Multi-pass membrane protein</topology>
    </subcellularLocation>
</comment>
<evidence type="ECO:0000256" key="6">
    <source>
        <dbReference type="ARBA" id="ARBA00023136"/>
    </source>
</evidence>
<comment type="caution">
    <text evidence="8">The sequence shown here is derived from an EMBL/GenBank/DDBJ whole genome shotgun (WGS) entry which is preliminary data.</text>
</comment>
<protein>
    <recommendedName>
        <fullName evidence="7">ABC transporter domain-containing protein</fullName>
    </recommendedName>
</protein>
<evidence type="ECO:0000256" key="1">
    <source>
        <dbReference type="ARBA" id="ARBA00004141"/>
    </source>
</evidence>
<dbReference type="OrthoDB" id="66620at2759"/>
<feature type="domain" description="ABC transporter" evidence="7">
    <location>
        <begin position="37"/>
        <end position="129"/>
    </location>
</feature>
<dbReference type="PANTHER" id="PTHR48041:SF118">
    <property type="entry name" value="ATP-BINDING CASSETTE TRANSPORTER (ABC TRANSPORTER) FAMILY G MEMBER 16"/>
    <property type="match status" value="1"/>
</dbReference>
<dbReference type="PANTHER" id="PTHR48041">
    <property type="entry name" value="ABC TRANSPORTER G FAMILY MEMBER 28"/>
    <property type="match status" value="1"/>
</dbReference>
<dbReference type="GO" id="GO:0042626">
    <property type="term" value="F:ATPase-coupled transmembrane transporter activity"/>
    <property type="evidence" value="ECO:0007669"/>
    <property type="project" value="TreeGrafter"/>
</dbReference>
<dbReference type="GO" id="GO:0016887">
    <property type="term" value="F:ATP hydrolysis activity"/>
    <property type="evidence" value="ECO:0007669"/>
    <property type="project" value="InterPro"/>
</dbReference>
<evidence type="ECO:0000256" key="5">
    <source>
        <dbReference type="ARBA" id="ARBA00022989"/>
    </source>
</evidence>
<dbReference type="AlphaFoldDB" id="A0A8K0JUG8"/>
<keyword evidence="3" id="KW-0813">Transport</keyword>
<keyword evidence="4" id="KW-0812">Transmembrane</keyword>
<comment type="similarity">
    <text evidence="2">Belongs to the ABC transporter superfamily. ABCG family. Eye pigment precursor importer (TC 3.A.1.204) subfamily.</text>
</comment>
<dbReference type="InterPro" id="IPR027417">
    <property type="entry name" value="P-loop_NTPase"/>
</dbReference>
<dbReference type="GO" id="GO:0005524">
    <property type="term" value="F:ATP binding"/>
    <property type="evidence" value="ECO:0007669"/>
    <property type="project" value="InterPro"/>
</dbReference>
<dbReference type="SUPFAM" id="SSF52540">
    <property type="entry name" value="P-loop containing nucleoside triphosphate hydrolases"/>
    <property type="match status" value="1"/>
</dbReference>
<reference evidence="8" key="2">
    <citation type="submission" date="2017-10" db="EMBL/GenBank/DDBJ databases">
        <title>Ladona fulva Genome sequencing and assembly.</title>
        <authorList>
            <person name="Murali S."/>
            <person name="Richards S."/>
            <person name="Bandaranaike D."/>
            <person name="Bellair M."/>
            <person name="Blankenburg K."/>
            <person name="Chao H."/>
            <person name="Dinh H."/>
            <person name="Doddapaneni H."/>
            <person name="Dugan-Rocha S."/>
            <person name="Elkadiri S."/>
            <person name="Gnanaolivu R."/>
            <person name="Hernandez B."/>
            <person name="Skinner E."/>
            <person name="Javaid M."/>
            <person name="Lee S."/>
            <person name="Li M."/>
            <person name="Ming W."/>
            <person name="Munidasa M."/>
            <person name="Muniz J."/>
            <person name="Nguyen L."/>
            <person name="Hughes D."/>
            <person name="Osuji N."/>
            <person name="Pu L.-L."/>
            <person name="Puazo M."/>
            <person name="Qu C."/>
            <person name="Quiroz J."/>
            <person name="Raj R."/>
            <person name="Weissenberger G."/>
            <person name="Xin Y."/>
            <person name="Zou X."/>
            <person name="Han Y."/>
            <person name="Worley K."/>
            <person name="Muzny D."/>
            <person name="Gibbs R."/>
        </authorList>
    </citation>
    <scope>NUCLEOTIDE SEQUENCE</scope>
    <source>
        <strain evidence="8">Sampled in the wild</strain>
    </source>
</reference>
<evidence type="ECO:0000256" key="3">
    <source>
        <dbReference type="ARBA" id="ARBA00022448"/>
    </source>
</evidence>
<gene>
    <name evidence="8" type="ORF">J437_LFUL000501</name>
</gene>